<organism evidence="1 2">
    <name type="scientific">Maudiozyma saulgeensis</name>
    <dbReference type="NCBI Taxonomy" id="1789683"/>
    <lineage>
        <taxon>Eukaryota</taxon>
        <taxon>Fungi</taxon>
        <taxon>Dikarya</taxon>
        <taxon>Ascomycota</taxon>
        <taxon>Saccharomycotina</taxon>
        <taxon>Saccharomycetes</taxon>
        <taxon>Saccharomycetales</taxon>
        <taxon>Saccharomycetaceae</taxon>
        <taxon>Maudiozyma</taxon>
    </lineage>
</organism>
<gene>
    <name evidence="1" type="ORF">KASA_0P02376G</name>
</gene>
<dbReference type="InterPro" id="IPR036864">
    <property type="entry name" value="Zn2-C6_fun-type_DNA-bd_sf"/>
</dbReference>
<dbReference type="OrthoDB" id="4036575at2759"/>
<sequence>MTAINYVVKNAHKPMHPLLIPGRDNSYLPQTKYDPFNDSSDIPRVSIMSNTDIIHLLPPIDTMKLNEAALAKTVSKKKRKLSYNNTLYSMPSKRKQRSGPSCNHCRAKKTRCDAEITVLYQDKSIIKAVNDKLFYILNEEEQEYMITMISKKVGISGEVMDLIEESSSYIIKQIDKIILLEPCTCCCKIRNRVDIDVNAEFTGDCTFSSGLTRKDITTFANVMRRCPKKTFITDLTLFDYQEAEYII</sequence>
<dbReference type="Proteomes" id="UP000196158">
    <property type="component" value="Unassembled WGS sequence"/>
</dbReference>
<proteinExistence type="predicted"/>
<dbReference type="AlphaFoldDB" id="A0A1X7R073"/>
<evidence type="ECO:0000313" key="2">
    <source>
        <dbReference type="Proteomes" id="UP000196158"/>
    </source>
</evidence>
<protein>
    <submittedName>
        <fullName evidence="1">Similar to Saccharomyces cerevisiae YGL162W SUT1 Transcription factor of the Zn[II]2Cys6 family involved in sterol uptake</fullName>
    </submittedName>
</protein>
<evidence type="ECO:0000313" key="1">
    <source>
        <dbReference type="EMBL" id="SMN19087.1"/>
    </source>
</evidence>
<dbReference type="GO" id="GO:0000981">
    <property type="term" value="F:DNA-binding transcription factor activity, RNA polymerase II-specific"/>
    <property type="evidence" value="ECO:0007669"/>
    <property type="project" value="InterPro"/>
</dbReference>
<accession>A0A1X7R073</accession>
<reference evidence="1 2" key="1">
    <citation type="submission" date="2017-04" db="EMBL/GenBank/DDBJ databases">
        <authorList>
            <person name="Afonso C.L."/>
            <person name="Miller P.J."/>
            <person name="Scott M.A."/>
            <person name="Spackman E."/>
            <person name="Goraichik I."/>
            <person name="Dimitrov K.M."/>
            <person name="Suarez D.L."/>
            <person name="Swayne D.E."/>
        </authorList>
    </citation>
    <scope>NUCLEOTIDE SEQUENCE [LARGE SCALE GENOMIC DNA]</scope>
</reference>
<dbReference type="GO" id="GO:0008270">
    <property type="term" value="F:zinc ion binding"/>
    <property type="evidence" value="ECO:0007669"/>
    <property type="project" value="InterPro"/>
</dbReference>
<dbReference type="EMBL" id="FXLY01000003">
    <property type="protein sequence ID" value="SMN19087.1"/>
    <property type="molecule type" value="Genomic_DNA"/>
</dbReference>
<keyword evidence="2" id="KW-1185">Reference proteome</keyword>
<name>A0A1X7R073_9SACH</name>
<dbReference type="SUPFAM" id="SSF57701">
    <property type="entry name" value="Zn2/Cys6 DNA-binding domain"/>
    <property type="match status" value="1"/>
</dbReference>